<name>A0A5J9V7F2_9POAL</name>
<dbReference type="InterPro" id="IPR036047">
    <property type="entry name" value="F-box-like_dom_sf"/>
</dbReference>
<dbReference type="Proteomes" id="UP000324897">
    <property type="component" value="Chromosome 1"/>
</dbReference>
<evidence type="ECO:0000259" key="1">
    <source>
        <dbReference type="PROSITE" id="PS50181"/>
    </source>
</evidence>
<evidence type="ECO:0000313" key="2">
    <source>
        <dbReference type="EMBL" id="TVU31454.1"/>
    </source>
</evidence>
<keyword evidence="3" id="KW-1185">Reference proteome</keyword>
<dbReference type="PROSITE" id="PS50181">
    <property type="entry name" value="FBOX"/>
    <property type="match status" value="1"/>
</dbReference>
<dbReference type="InterPro" id="IPR032675">
    <property type="entry name" value="LRR_dom_sf"/>
</dbReference>
<dbReference type="SUPFAM" id="SSF81383">
    <property type="entry name" value="F-box domain"/>
    <property type="match status" value="1"/>
</dbReference>
<dbReference type="AlphaFoldDB" id="A0A5J9V7F2"/>
<comment type="caution">
    <text evidence="2">The sequence shown here is derived from an EMBL/GenBank/DDBJ whole genome shotgun (WGS) entry which is preliminary data.</text>
</comment>
<dbReference type="PANTHER" id="PTHR34223:SF26">
    <property type="entry name" value="OS02G0188900 PROTEIN"/>
    <property type="match status" value="1"/>
</dbReference>
<reference evidence="2 3" key="1">
    <citation type="journal article" date="2019" name="Sci. Rep.">
        <title>A high-quality genome of Eragrostis curvula grass provides insights into Poaceae evolution and supports new strategies to enhance forage quality.</title>
        <authorList>
            <person name="Carballo J."/>
            <person name="Santos B.A.C.M."/>
            <person name="Zappacosta D."/>
            <person name="Garbus I."/>
            <person name="Selva J.P."/>
            <person name="Gallo C.A."/>
            <person name="Diaz A."/>
            <person name="Albertini E."/>
            <person name="Caccamo M."/>
            <person name="Echenique V."/>
        </authorList>
    </citation>
    <scope>NUCLEOTIDE SEQUENCE [LARGE SCALE GENOMIC DNA]</scope>
    <source>
        <strain evidence="3">cv. Victoria</strain>
        <tissue evidence="2">Leaf</tissue>
    </source>
</reference>
<dbReference type="Gene3D" id="3.80.10.10">
    <property type="entry name" value="Ribonuclease Inhibitor"/>
    <property type="match status" value="1"/>
</dbReference>
<sequence>MAEALMAPASLAPAPGVPGEECRINALPKDVLLRALSHLDTLEVVQTCVLSRQWRDLWRSVPSISATHKAFDVMEDTAEEYVTLFKAFVNRFLMLRNPIALDEFNLGYYVHDDDGYESMDYDAESEDANLWIGHALQCNARSIHVSVDCGRLYLDSSVFTSNFLNSLKLSSVALFHGFFANLQRDCTVLERLRLSNCYIEDVEICSQTLKVFTIDSLCDFQCFERATISIPSLVHLRYYLSKPIPLLLPNMESLKTASVSVHDTTDIPVDDICQVASNVQWCPKFNNLTILRLGELCLYGDFYALIVFLQNSPNLVKLTLKLRKRPGTDTAFRGDLKERSFTCEHLRIVKIICSEESKAGAMFNNLQNLLTENGITPGQIDIIR</sequence>
<gene>
    <name evidence="2" type="ORF">EJB05_23138</name>
</gene>
<dbReference type="Pfam" id="PF00646">
    <property type="entry name" value="F-box"/>
    <property type="match status" value="1"/>
</dbReference>
<dbReference type="InterPro" id="IPR053197">
    <property type="entry name" value="F-box_SCFL_complex_component"/>
</dbReference>
<protein>
    <recommendedName>
        <fullName evidence="1">F-box domain-containing protein</fullName>
    </recommendedName>
</protein>
<evidence type="ECO:0000313" key="3">
    <source>
        <dbReference type="Proteomes" id="UP000324897"/>
    </source>
</evidence>
<dbReference type="Gramene" id="TVU31454">
    <property type="protein sequence ID" value="TVU31454"/>
    <property type="gene ID" value="EJB05_23138"/>
</dbReference>
<feature type="non-terminal residue" evidence="2">
    <location>
        <position position="1"/>
    </location>
</feature>
<dbReference type="SUPFAM" id="SSF52047">
    <property type="entry name" value="RNI-like"/>
    <property type="match status" value="1"/>
</dbReference>
<dbReference type="Gene3D" id="1.20.1280.50">
    <property type="match status" value="1"/>
</dbReference>
<dbReference type="OrthoDB" id="614848at2759"/>
<feature type="domain" description="F-box" evidence="1">
    <location>
        <begin position="21"/>
        <end position="74"/>
    </location>
</feature>
<organism evidence="2 3">
    <name type="scientific">Eragrostis curvula</name>
    <name type="common">weeping love grass</name>
    <dbReference type="NCBI Taxonomy" id="38414"/>
    <lineage>
        <taxon>Eukaryota</taxon>
        <taxon>Viridiplantae</taxon>
        <taxon>Streptophyta</taxon>
        <taxon>Embryophyta</taxon>
        <taxon>Tracheophyta</taxon>
        <taxon>Spermatophyta</taxon>
        <taxon>Magnoliopsida</taxon>
        <taxon>Liliopsida</taxon>
        <taxon>Poales</taxon>
        <taxon>Poaceae</taxon>
        <taxon>PACMAD clade</taxon>
        <taxon>Chloridoideae</taxon>
        <taxon>Eragrostideae</taxon>
        <taxon>Eragrostidinae</taxon>
        <taxon>Eragrostis</taxon>
    </lineage>
</organism>
<dbReference type="PANTHER" id="PTHR34223">
    <property type="entry name" value="OS11G0201299 PROTEIN"/>
    <property type="match status" value="1"/>
</dbReference>
<proteinExistence type="predicted"/>
<dbReference type="EMBL" id="RWGY01000011">
    <property type="protein sequence ID" value="TVU31454.1"/>
    <property type="molecule type" value="Genomic_DNA"/>
</dbReference>
<dbReference type="InterPro" id="IPR001810">
    <property type="entry name" value="F-box_dom"/>
</dbReference>
<accession>A0A5J9V7F2</accession>